<evidence type="ECO:0000313" key="5">
    <source>
        <dbReference type="EMBL" id="MFC0423863.1"/>
    </source>
</evidence>
<sequence>MSENNNNHEMGPRERRYRQRHQPNPHLKPRKRRPWLVGLLLALGVLLVFGVYWGTKTWNAAKNTMSGAYQATGTAKSRNVDAILKKNKPFTILLLGTDTGALGRGKTFSARTDTMIVATINPKKESMTLTSIPRDTQVMINGQSQKINAAYTIGGASTAVKSVEKLLNVPVDFYALINMGGLKQIINAMGGVTVTPKMTFKYGHANVKKGKKIKLNGAAALDYSRMRYDDPNGDYGRQKRQRQVIMAMVSQANSLGSLANIQKITKQLSKNMRTDLTWDDMVALDTKYKNATHHAKTYTLKGDDAMIDGLSYQVAPAKNRYKLSKILRAQLQLSTDNLSEADFAETVSITSGNSSSSDTSSASSTTTQTTQDTTGTTNGTTSTTTQGDTTQGTTGTTTQGDTTQETTGTTTQGTTTDNTTTQGTTTTGGTQY</sequence>
<dbReference type="RefSeq" id="WP_137645538.1">
    <property type="nucleotide sequence ID" value="NZ_BAABRM010000020.1"/>
</dbReference>
<reference evidence="5 6" key="1">
    <citation type="submission" date="2024-09" db="EMBL/GenBank/DDBJ databases">
        <authorList>
            <person name="Sun Q."/>
            <person name="Mori K."/>
        </authorList>
    </citation>
    <scope>NUCLEOTIDE SEQUENCE [LARGE SCALE GENOMIC DNA]</scope>
    <source>
        <strain evidence="5 6">TBRC 4575</strain>
    </source>
</reference>
<protein>
    <submittedName>
        <fullName evidence="5">LCP family protein</fullName>
    </submittedName>
</protein>
<feature type="region of interest" description="Disordered" evidence="2">
    <location>
        <begin position="1"/>
        <end position="30"/>
    </location>
</feature>
<feature type="transmembrane region" description="Helical" evidence="3">
    <location>
        <begin position="35"/>
        <end position="55"/>
    </location>
</feature>
<dbReference type="InterPro" id="IPR050922">
    <property type="entry name" value="LytR/CpsA/Psr_CW_biosynth"/>
</dbReference>
<comment type="caution">
    <text evidence="5">The sequence shown here is derived from an EMBL/GenBank/DDBJ whole genome shotgun (WGS) entry which is preliminary data.</text>
</comment>
<feature type="domain" description="Cell envelope-related transcriptional attenuator" evidence="4">
    <location>
        <begin position="111"/>
        <end position="253"/>
    </location>
</feature>
<dbReference type="PANTHER" id="PTHR33392:SF6">
    <property type="entry name" value="POLYISOPRENYL-TEICHOIC ACID--PEPTIDOGLYCAN TEICHOIC ACID TRANSFERASE TAGU"/>
    <property type="match status" value="1"/>
</dbReference>
<accession>A0ABV6K331</accession>
<proteinExistence type="inferred from homology"/>
<dbReference type="NCBIfam" id="TIGR00350">
    <property type="entry name" value="lytR_cpsA_psr"/>
    <property type="match status" value="1"/>
</dbReference>
<name>A0ABV6K331_9LACO</name>
<dbReference type="PANTHER" id="PTHR33392">
    <property type="entry name" value="POLYISOPRENYL-TEICHOIC ACID--PEPTIDOGLYCAN TEICHOIC ACID TRANSFERASE TAGU"/>
    <property type="match status" value="1"/>
</dbReference>
<dbReference type="InterPro" id="IPR004474">
    <property type="entry name" value="LytR_CpsA_psr"/>
</dbReference>
<evidence type="ECO:0000256" key="2">
    <source>
        <dbReference type="SAM" id="MobiDB-lite"/>
    </source>
</evidence>
<dbReference type="Pfam" id="PF03816">
    <property type="entry name" value="LytR_cpsA_psr"/>
    <property type="match status" value="1"/>
</dbReference>
<comment type="similarity">
    <text evidence="1">Belongs to the LytR/CpsA/Psr (LCP) family.</text>
</comment>
<feature type="compositionally biased region" description="Basic residues" evidence="2">
    <location>
        <begin position="15"/>
        <end position="30"/>
    </location>
</feature>
<organism evidence="5 6">
    <name type="scientific">Lactiplantibacillus plajomi</name>
    <dbReference type="NCBI Taxonomy" id="1457217"/>
    <lineage>
        <taxon>Bacteria</taxon>
        <taxon>Bacillati</taxon>
        <taxon>Bacillota</taxon>
        <taxon>Bacilli</taxon>
        <taxon>Lactobacillales</taxon>
        <taxon>Lactobacillaceae</taxon>
        <taxon>Lactiplantibacillus</taxon>
    </lineage>
</organism>
<keyword evidence="6" id="KW-1185">Reference proteome</keyword>
<evidence type="ECO:0000259" key="4">
    <source>
        <dbReference type="Pfam" id="PF03816"/>
    </source>
</evidence>
<dbReference type="Gene3D" id="3.40.630.190">
    <property type="entry name" value="LCP protein"/>
    <property type="match status" value="1"/>
</dbReference>
<gene>
    <name evidence="5" type="ORF">ACFFGS_06975</name>
</gene>
<keyword evidence="3" id="KW-0812">Transmembrane</keyword>
<feature type="region of interest" description="Disordered" evidence="2">
    <location>
        <begin position="348"/>
        <end position="432"/>
    </location>
</feature>
<evidence type="ECO:0000256" key="3">
    <source>
        <dbReference type="SAM" id="Phobius"/>
    </source>
</evidence>
<dbReference type="Proteomes" id="UP001589855">
    <property type="component" value="Unassembled WGS sequence"/>
</dbReference>
<evidence type="ECO:0000256" key="1">
    <source>
        <dbReference type="ARBA" id="ARBA00006068"/>
    </source>
</evidence>
<feature type="compositionally biased region" description="Low complexity" evidence="2">
    <location>
        <begin position="350"/>
        <end position="432"/>
    </location>
</feature>
<evidence type="ECO:0000313" key="6">
    <source>
        <dbReference type="Proteomes" id="UP001589855"/>
    </source>
</evidence>
<dbReference type="EMBL" id="JBHLUK010000062">
    <property type="protein sequence ID" value="MFC0423863.1"/>
    <property type="molecule type" value="Genomic_DNA"/>
</dbReference>
<keyword evidence="3" id="KW-1133">Transmembrane helix</keyword>
<keyword evidence="3" id="KW-0472">Membrane</keyword>